<comment type="caution">
    <text evidence="4">The sequence shown here is derived from an EMBL/GenBank/DDBJ whole genome shotgun (WGS) entry which is preliminary data.</text>
</comment>
<feature type="region of interest" description="Disordered" evidence="1">
    <location>
        <begin position="128"/>
        <end position="195"/>
    </location>
</feature>
<dbReference type="RefSeq" id="WP_245904648.1">
    <property type="nucleotide sequence ID" value="NZ_QJTE01000001.1"/>
</dbReference>
<gene>
    <name evidence="4" type="ORF">DFP88_101557</name>
</gene>
<keyword evidence="2" id="KW-0732">Signal</keyword>
<dbReference type="GO" id="GO:0005509">
    <property type="term" value="F:calcium ion binding"/>
    <property type="evidence" value="ECO:0007669"/>
    <property type="project" value="InterPro"/>
</dbReference>
<evidence type="ECO:0000313" key="4">
    <source>
        <dbReference type="EMBL" id="PYE85883.1"/>
    </source>
</evidence>
<proteinExistence type="predicted"/>
<dbReference type="InterPro" id="IPR002048">
    <property type="entry name" value="EF_hand_dom"/>
</dbReference>
<protein>
    <submittedName>
        <fullName evidence="4">EF hand domain-containing protein</fullName>
    </submittedName>
</protein>
<evidence type="ECO:0000256" key="2">
    <source>
        <dbReference type="SAM" id="SignalP"/>
    </source>
</evidence>
<dbReference type="EMBL" id="QJTE01000001">
    <property type="protein sequence ID" value="PYE85883.1"/>
    <property type="molecule type" value="Genomic_DNA"/>
</dbReference>
<evidence type="ECO:0000259" key="3">
    <source>
        <dbReference type="PROSITE" id="PS50222"/>
    </source>
</evidence>
<dbReference type="SUPFAM" id="SSF47473">
    <property type="entry name" value="EF-hand"/>
    <property type="match status" value="1"/>
</dbReference>
<dbReference type="InterPro" id="IPR018247">
    <property type="entry name" value="EF_Hand_1_Ca_BS"/>
</dbReference>
<feature type="compositionally biased region" description="Gly residues" evidence="1">
    <location>
        <begin position="154"/>
        <end position="170"/>
    </location>
</feature>
<keyword evidence="5" id="KW-1185">Reference proteome</keyword>
<dbReference type="AlphaFoldDB" id="A0A318SWN6"/>
<dbReference type="PROSITE" id="PS00018">
    <property type="entry name" value="EF_HAND_1"/>
    <property type="match status" value="2"/>
</dbReference>
<name>A0A318SWN6_9RHOB</name>
<feature type="signal peptide" evidence="2">
    <location>
        <begin position="1"/>
        <end position="21"/>
    </location>
</feature>
<evidence type="ECO:0000313" key="5">
    <source>
        <dbReference type="Proteomes" id="UP000248311"/>
    </source>
</evidence>
<feature type="domain" description="EF-hand" evidence="3">
    <location>
        <begin position="59"/>
        <end position="94"/>
    </location>
</feature>
<feature type="chain" id="PRO_5016399611" evidence="2">
    <location>
        <begin position="22"/>
        <end position="195"/>
    </location>
</feature>
<organism evidence="4 5">
    <name type="scientific">Pseudoroseicyclus aestuarii</name>
    <dbReference type="NCBI Taxonomy" id="1795041"/>
    <lineage>
        <taxon>Bacteria</taxon>
        <taxon>Pseudomonadati</taxon>
        <taxon>Pseudomonadota</taxon>
        <taxon>Alphaproteobacteria</taxon>
        <taxon>Rhodobacterales</taxon>
        <taxon>Paracoccaceae</taxon>
        <taxon>Pseudoroseicyclus</taxon>
    </lineage>
</organism>
<accession>A0A318SWN6</accession>
<dbReference type="Gene3D" id="1.10.238.10">
    <property type="entry name" value="EF-hand"/>
    <property type="match status" value="2"/>
</dbReference>
<evidence type="ECO:0000256" key="1">
    <source>
        <dbReference type="SAM" id="MobiDB-lite"/>
    </source>
</evidence>
<dbReference type="PROSITE" id="PS50222">
    <property type="entry name" value="EF_HAND_2"/>
    <property type="match status" value="1"/>
</dbReference>
<dbReference type="InterPro" id="IPR011992">
    <property type="entry name" value="EF-hand-dom_pair"/>
</dbReference>
<sequence>MTRILLATAALAALTAGAATAQGRDRGPHMGRGMPPMMGPMMDMERLDADGDGAVTAAEIDQAMATRFAAADTNGDGALSAEEMAAEAERMRQEALLRQMQRLIGHMDADDDGLLQLAEIEARAPSSEALLDRLDRDDDGSLSAEELEPPRGPRGWGRGGPWGHRGGPGGEGRHGPRGGPAAEEARPGADAPQDE</sequence>
<dbReference type="Proteomes" id="UP000248311">
    <property type="component" value="Unassembled WGS sequence"/>
</dbReference>
<reference evidence="4 5" key="1">
    <citation type="submission" date="2018-06" db="EMBL/GenBank/DDBJ databases">
        <title>Genomic Encyclopedia of Type Strains, Phase III (KMG-III): the genomes of soil and plant-associated and newly described type strains.</title>
        <authorList>
            <person name="Whitman W."/>
        </authorList>
    </citation>
    <scope>NUCLEOTIDE SEQUENCE [LARGE SCALE GENOMIC DNA]</scope>
    <source>
        <strain evidence="4 5">CECT 9025</strain>
    </source>
</reference>
<dbReference type="Pfam" id="PF13202">
    <property type="entry name" value="EF-hand_5"/>
    <property type="match status" value="3"/>
</dbReference>